<keyword evidence="2" id="KW-0472">Membrane</keyword>
<organism evidence="3 4">
    <name type="scientific">Nonomuraea zeae</name>
    <dbReference type="NCBI Taxonomy" id="1642303"/>
    <lineage>
        <taxon>Bacteria</taxon>
        <taxon>Bacillati</taxon>
        <taxon>Actinomycetota</taxon>
        <taxon>Actinomycetes</taxon>
        <taxon>Streptosporangiales</taxon>
        <taxon>Streptosporangiaceae</taxon>
        <taxon>Nonomuraea</taxon>
    </lineage>
</organism>
<dbReference type="OrthoDB" id="135105at2"/>
<name>A0A5S4GYW7_9ACTN</name>
<keyword evidence="4" id="KW-1185">Reference proteome</keyword>
<dbReference type="Proteomes" id="UP000306628">
    <property type="component" value="Unassembled WGS sequence"/>
</dbReference>
<keyword evidence="2" id="KW-1133">Transmembrane helix</keyword>
<evidence type="ECO:0000256" key="1">
    <source>
        <dbReference type="SAM" id="MobiDB-lite"/>
    </source>
</evidence>
<evidence type="ECO:0000256" key="2">
    <source>
        <dbReference type="SAM" id="Phobius"/>
    </source>
</evidence>
<feature type="region of interest" description="Disordered" evidence="1">
    <location>
        <begin position="130"/>
        <end position="151"/>
    </location>
</feature>
<sequence>MRSEPSQGRLSAPTGSQATSWPRLTRGTGRSSAYRKESPHQRTRSVEAGSSPPHRFMWSHGRMPSRGMVRAGAALAGCAVVALAFYFTTVGLEAADQLASVFGVFIALAGLGLSVVGLFAGRAGPGTAARESLAESPRAAGTNPPVGPPARRSIPLWSAQLDALGLRHARAYREAVIHSHAQVKIAAVASSAPAEVQVDIGVRQAHAGSTDAVFVAPANESPVEQASAALLARLAVRGPVRLLVTGARGSGKSTALARVVLKLAGGRSRRLPLVLRVDEECAKRIRAGEAVGLDEVLHLSPPPSVSAPRSWFGDRLRTGKGLLVADGLEHHCELVREWFGRQLRCYPHISCLITEDSADRAADLPGKFTSFRMSALTVAQVQALVTNWAGAVSPEASRFPAGFLAQLRREPGLWACAGNPGALHEMFTVAWNHWHTHGKEVPPGQVWDRLTSHLLSDHPDPEGVLDTLASVMATSLREHRDSLDVPADLGEPLARSGLTGWRYENSQTSLVLAHSALGDHLAARHLRRTGVSEADLRELAADPWWRHPLLLYGEADAERVERACADERDPRARSLGLSLARHGAGDRHEPVDPAVGLLARLDAVTSIDGRRQVLEQVLTCADYELFVADAPDAYLDHWAARRVSEEHAGRPAVGVRSGDLPRLCSWLSGYVGGRFRYRLPREEELRLLSVPDEVPLIWFVADGRPAVHASREPGTGQLLRAQLERDVFQELSTSMAKRVDAELWSGLATAVGVPAWRVDPRIRQSLDVDLPEQPLTAIAIELARPYLEEKAHAARADRVLGTAAERICRMIVGSPPDIALLNVETETAAEIAELSRSLRSSREGTRITRLRRLALVVLAATRTGLDRERGLEGRGEGRGPLDWPAVVGLRWCARLTALVLAVEAAALATVLNQAGAGRAASEVGASLEDLAGLCGRLYAALALVEARHDPGPADAGAAVLLIRESEPDRGGAG</sequence>
<evidence type="ECO:0000313" key="3">
    <source>
        <dbReference type="EMBL" id="TMR38158.1"/>
    </source>
</evidence>
<comment type="caution">
    <text evidence="3">The sequence shown here is derived from an EMBL/GenBank/DDBJ whole genome shotgun (WGS) entry which is preliminary data.</text>
</comment>
<feature type="region of interest" description="Disordered" evidence="1">
    <location>
        <begin position="1"/>
        <end position="59"/>
    </location>
</feature>
<accession>A0A5S4GYW7</accession>
<protein>
    <submittedName>
        <fullName evidence="3">NACHT domain-containing protein</fullName>
    </submittedName>
</protein>
<proteinExistence type="predicted"/>
<feature type="transmembrane region" description="Helical" evidence="2">
    <location>
        <begin position="67"/>
        <end position="87"/>
    </location>
</feature>
<feature type="transmembrane region" description="Helical" evidence="2">
    <location>
        <begin position="99"/>
        <end position="120"/>
    </location>
</feature>
<keyword evidence="2" id="KW-0812">Transmembrane</keyword>
<dbReference type="EMBL" id="VCKX01000011">
    <property type="protein sequence ID" value="TMR38158.1"/>
    <property type="molecule type" value="Genomic_DNA"/>
</dbReference>
<reference evidence="3 4" key="1">
    <citation type="submission" date="2019-05" db="EMBL/GenBank/DDBJ databases">
        <title>Draft genome sequence of Nonomuraea zeae DSM 100528.</title>
        <authorList>
            <person name="Saricaoglu S."/>
            <person name="Isik K."/>
        </authorList>
    </citation>
    <scope>NUCLEOTIDE SEQUENCE [LARGE SCALE GENOMIC DNA]</scope>
    <source>
        <strain evidence="3 4">DSM 100528</strain>
    </source>
</reference>
<feature type="compositionally biased region" description="Polar residues" evidence="1">
    <location>
        <begin position="1"/>
        <end position="22"/>
    </location>
</feature>
<evidence type="ECO:0000313" key="4">
    <source>
        <dbReference type="Proteomes" id="UP000306628"/>
    </source>
</evidence>
<dbReference type="AlphaFoldDB" id="A0A5S4GYW7"/>
<gene>
    <name evidence="3" type="ORF">ETD85_05910</name>
</gene>